<proteinExistence type="predicted"/>
<comment type="caution">
    <text evidence="1">The sequence shown here is derived from an EMBL/GenBank/DDBJ whole genome shotgun (WGS) entry which is preliminary data.</text>
</comment>
<keyword evidence="2" id="KW-1185">Reference proteome</keyword>
<evidence type="ECO:0000313" key="2">
    <source>
        <dbReference type="Proteomes" id="UP000582646"/>
    </source>
</evidence>
<accession>A0A846X9U2</accession>
<sequence>MSDSVNWGDYREFTVISPTRPEDDTREGARAQYDNWLAQKPQRKQEFRNLMQLNGISTSTDDAAIQAVNDWFIGNVEGHHPPIPEAPGMLSSRWYSVVIDIAIYLGDVIIERYPNLYWHFFTPEDESYFGYQKPVIHGFTNHGKGLMENYAFDLAGAKAGLGHAVVSGEPLSERDRRDFLHTLTLAESFH</sequence>
<name>A0A846X9U2_9ACTN</name>
<gene>
    <name evidence="1" type="ORF">HF999_22040</name>
</gene>
<reference evidence="1 2" key="1">
    <citation type="submission" date="2020-04" db="EMBL/GenBank/DDBJ databases">
        <title>MicrobeNet Type strains.</title>
        <authorList>
            <person name="Nicholson A.C."/>
        </authorList>
    </citation>
    <scope>NUCLEOTIDE SEQUENCE [LARGE SCALE GENOMIC DNA]</scope>
    <source>
        <strain evidence="1 2">DSM 44113</strain>
    </source>
</reference>
<protein>
    <submittedName>
        <fullName evidence="1">Uncharacterized protein</fullName>
    </submittedName>
</protein>
<organism evidence="1 2">
    <name type="scientific">Tsukamurella spumae</name>
    <dbReference type="NCBI Taxonomy" id="44753"/>
    <lineage>
        <taxon>Bacteria</taxon>
        <taxon>Bacillati</taxon>
        <taxon>Actinomycetota</taxon>
        <taxon>Actinomycetes</taxon>
        <taxon>Mycobacteriales</taxon>
        <taxon>Tsukamurellaceae</taxon>
        <taxon>Tsukamurella</taxon>
    </lineage>
</organism>
<dbReference type="Proteomes" id="UP000582646">
    <property type="component" value="Unassembled WGS sequence"/>
</dbReference>
<dbReference type="RefSeq" id="WP_168547894.1">
    <property type="nucleotide sequence ID" value="NZ_BAAAKS010000087.1"/>
</dbReference>
<dbReference type="EMBL" id="JAAXOQ010000066">
    <property type="protein sequence ID" value="NKY21029.1"/>
    <property type="molecule type" value="Genomic_DNA"/>
</dbReference>
<dbReference type="AlphaFoldDB" id="A0A846X9U2"/>
<evidence type="ECO:0000313" key="1">
    <source>
        <dbReference type="EMBL" id="NKY21029.1"/>
    </source>
</evidence>